<dbReference type="GO" id="GO:0005886">
    <property type="term" value="C:plasma membrane"/>
    <property type="evidence" value="ECO:0007669"/>
    <property type="project" value="UniProtKB-SubCell"/>
</dbReference>
<dbReference type="STRING" id="415747.SAMN03097708_02619"/>
<feature type="transmembrane region" description="Helical" evidence="6">
    <location>
        <begin position="25"/>
        <end position="43"/>
    </location>
</feature>
<protein>
    <submittedName>
        <fullName evidence="7">ATP synthase protein I</fullName>
    </submittedName>
</protein>
<evidence type="ECO:0000313" key="8">
    <source>
        <dbReference type="Proteomes" id="UP000199648"/>
    </source>
</evidence>
<evidence type="ECO:0000313" key="7">
    <source>
        <dbReference type="EMBL" id="SCZ64375.1"/>
    </source>
</evidence>
<evidence type="ECO:0000256" key="2">
    <source>
        <dbReference type="ARBA" id="ARBA00022475"/>
    </source>
</evidence>
<dbReference type="Pfam" id="PF03899">
    <property type="entry name" value="ATP-synt_I"/>
    <property type="match status" value="1"/>
</dbReference>
<comment type="subcellular location">
    <subcellularLocation>
        <location evidence="1">Cell membrane</location>
        <topology evidence="1">Multi-pass membrane protein</topology>
    </subcellularLocation>
</comment>
<evidence type="ECO:0000256" key="5">
    <source>
        <dbReference type="ARBA" id="ARBA00023136"/>
    </source>
</evidence>
<evidence type="ECO:0000256" key="6">
    <source>
        <dbReference type="SAM" id="Phobius"/>
    </source>
</evidence>
<gene>
    <name evidence="7" type="ORF">SAMN03097708_02619</name>
</gene>
<keyword evidence="5 6" id="KW-0472">Membrane</keyword>
<evidence type="ECO:0000256" key="3">
    <source>
        <dbReference type="ARBA" id="ARBA00022692"/>
    </source>
</evidence>
<accession>A0A1G5QR92</accession>
<evidence type="ECO:0000256" key="4">
    <source>
        <dbReference type="ARBA" id="ARBA00022989"/>
    </source>
</evidence>
<feature type="transmembrane region" description="Helical" evidence="6">
    <location>
        <begin position="88"/>
        <end position="109"/>
    </location>
</feature>
<feature type="transmembrane region" description="Helical" evidence="6">
    <location>
        <begin position="49"/>
        <end position="67"/>
    </location>
</feature>
<dbReference type="InterPro" id="IPR005598">
    <property type="entry name" value="ATP_synth_I"/>
</dbReference>
<proteinExistence type="predicted"/>
<dbReference type="Proteomes" id="UP000199648">
    <property type="component" value="Unassembled WGS sequence"/>
</dbReference>
<evidence type="ECO:0000256" key="1">
    <source>
        <dbReference type="ARBA" id="ARBA00004651"/>
    </source>
</evidence>
<keyword evidence="8" id="KW-1185">Reference proteome</keyword>
<keyword evidence="3 6" id="KW-0812">Transmembrane</keyword>
<keyword evidence="2" id="KW-1003">Cell membrane</keyword>
<sequence>MLEPPRLPNLMSYAAKVLLGMTRRLLTIQAALALLAAGTFLVLRGWEPALAAVFGGAIALFNTLVSAQRLARASESAASDLKRGMMELFIGAAIRFLATPGLIAVGIVFLNLDPVAIIVGFGVAQVGYFFNSAPSHLQKPNS</sequence>
<organism evidence="7 8">
    <name type="scientific">Thiohalomonas denitrificans</name>
    <dbReference type="NCBI Taxonomy" id="415747"/>
    <lineage>
        <taxon>Bacteria</taxon>
        <taxon>Pseudomonadati</taxon>
        <taxon>Pseudomonadota</taxon>
        <taxon>Gammaproteobacteria</taxon>
        <taxon>Thiohalomonadales</taxon>
        <taxon>Thiohalomonadaceae</taxon>
        <taxon>Thiohalomonas</taxon>
    </lineage>
</organism>
<keyword evidence="4 6" id="KW-1133">Transmembrane helix</keyword>
<name>A0A1G5QR92_9GAMM</name>
<dbReference type="AlphaFoldDB" id="A0A1G5QR92"/>
<feature type="transmembrane region" description="Helical" evidence="6">
    <location>
        <begin position="115"/>
        <end position="133"/>
    </location>
</feature>
<reference evidence="7 8" key="1">
    <citation type="submission" date="2016-10" db="EMBL/GenBank/DDBJ databases">
        <authorList>
            <person name="de Groot N.N."/>
        </authorList>
    </citation>
    <scope>NUCLEOTIDE SEQUENCE [LARGE SCALE GENOMIC DNA]</scope>
    <source>
        <strain evidence="7 8">HLD2</strain>
    </source>
</reference>
<dbReference type="EMBL" id="FMWD01000008">
    <property type="protein sequence ID" value="SCZ64375.1"/>
    <property type="molecule type" value="Genomic_DNA"/>
</dbReference>